<evidence type="ECO:0000259" key="16">
    <source>
        <dbReference type="Pfam" id="PF04151"/>
    </source>
</evidence>
<comment type="cofactor">
    <cofactor evidence="2">
        <name>Zn(2+)</name>
        <dbReference type="ChEBI" id="CHEBI:29105"/>
    </cofactor>
</comment>
<keyword evidence="5" id="KW-0964">Secreted</keyword>
<dbReference type="Gene3D" id="2.60.120.380">
    <property type="match status" value="2"/>
</dbReference>
<evidence type="ECO:0000256" key="3">
    <source>
        <dbReference type="ARBA" id="ARBA00004613"/>
    </source>
</evidence>
<keyword evidence="10" id="KW-0862">Zinc</keyword>
<evidence type="ECO:0000256" key="4">
    <source>
        <dbReference type="ARBA" id="ARBA00012653"/>
    </source>
</evidence>
<dbReference type="InterPro" id="IPR002169">
    <property type="entry name" value="Peptidase_M9A/M9B"/>
</dbReference>
<feature type="compositionally biased region" description="Pro residues" evidence="14">
    <location>
        <begin position="566"/>
        <end position="578"/>
    </location>
</feature>
<sequence>MSHTRLFPRHRLALACMLAGVSSFSFAQEQCDVTDLQQAPDLASAVSKASHHCYSDWFSAPADSLDDIYSEASLSRIQIALNQTIASYRGEAEQARKLENLGEFVRAAYYVRYNAQQPDFSPALSQRFAQSINAFLANPHALDQGREQVGAMKSLTLMVDNVKQLPLTMDAQLAALRHFNRETAQDTQWVDGLNNLFRAMAGHASRDDFYEYMASHTQHIDTLAAFARNNAWALDTDASFLVYNAVRETGRLLASPNPATKEKALRVMQQVMEQNPLGSEHDKLWLAAVEMMSFYAPEGLNGLDIEQAKRDLAARVLPNRHECDGPAIIRSQDLTQAQSIEACEVLAAKEADFHQVANTGHQPVADDNNERVEVAVFANNSSYVDYSSFLFGNTTDNGGQYLEGNPAQAGNVARFVAYRYDNGEALSILNLEHEYVHYLDARFNQYGSFSDNLAHGHVVWWLEGFAEYMHYKQGYDAAIGLITDGKMSLSDVFATTYSHDTNRIYRWGYLAVRFMLEEHPQEVESLLALSRTGQFAEWAEQVQLLGEQYNDEFSRWLDSVSSEPQQPDPNPDPNPGEPTEPSDQVTHLAANQSVVLSGAAYSEQLFYVDVPENTTHFDVAIHGDSQGDADLYISYEKEAHYYDFEYSQYGDGSNETVTFEPEQSGYIKPGRYYISIAGRSDFNDVALKASLKTETPTPPSQEQDDLTPVVLESGQAQTLTVHQQRYAAVYVPQGVQQVRVWLTDKSGRGNVDLYASQTYWPTKGQHEYASNYSGSNEYLEVPVTEAGYVHFSLVADGQGDDVEMVVYFQ</sequence>
<organism evidence="18 19">
    <name type="scientific">Photobacterium sp. (strain ATCC 43367)</name>
    <dbReference type="NCBI Taxonomy" id="379097"/>
    <lineage>
        <taxon>Bacteria</taxon>
        <taxon>Pseudomonadati</taxon>
        <taxon>Pseudomonadota</taxon>
        <taxon>Gammaproteobacteria</taxon>
        <taxon>Vibrionales</taxon>
        <taxon>Vibrionaceae</taxon>
        <taxon>Vibrio</taxon>
        <taxon>Vibrio oreintalis group</taxon>
    </lineage>
</organism>
<dbReference type="OrthoDB" id="9802683at2"/>
<name>A0A0A5HYQ8_PHOS4</name>
<keyword evidence="6" id="KW-0645">Protease</keyword>
<dbReference type="EMBL" id="JRWP01000005">
    <property type="protein sequence ID" value="KGY09415.1"/>
    <property type="molecule type" value="Genomic_DNA"/>
</dbReference>
<feature type="signal peptide" evidence="15">
    <location>
        <begin position="1"/>
        <end position="27"/>
    </location>
</feature>
<evidence type="ECO:0000256" key="1">
    <source>
        <dbReference type="ARBA" id="ARBA00000424"/>
    </source>
</evidence>
<dbReference type="Pfam" id="PF01752">
    <property type="entry name" value="Peptidase_M9"/>
    <property type="match status" value="1"/>
</dbReference>
<dbReference type="Pfam" id="PF04151">
    <property type="entry name" value="PPC"/>
    <property type="match status" value="1"/>
</dbReference>
<dbReference type="Pfam" id="PF08453">
    <property type="entry name" value="Peptidase_M9_N"/>
    <property type="match status" value="1"/>
</dbReference>
<dbReference type="EC" id="3.4.24.3" evidence="4"/>
<evidence type="ECO:0000256" key="13">
    <source>
        <dbReference type="PIRSR" id="PIRSR602169-1"/>
    </source>
</evidence>
<dbReference type="RefSeq" id="WP_038189189.1">
    <property type="nucleotide sequence ID" value="NZ_JRWP01000005.1"/>
</dbReference>
<reference evidence="18 19" key="1">
    <citation type="submission" date="2014-10" db="EMBL/GenBank/DDBJ databases">
        <title>Genome sequencing of Vibrio sinaloensis T08.</title>
        <authorList>
            <person name="Chan K.-G."/>
            <person name="Mohamad N.I."/>
        </authorList>
    </citation>
    <scope>NUCLEOTIDE SEQUENCE [LARGE SCALE GENOMIC DNA]</scope>
    <source>
        <strain evidence="18 19">T08</strain>
    </source>
</reference>
<evidence type="ECO:0000256" key="12">
    <source>
        <dbReference type="ARBA" id="ARBA00023145"/>
    </source>
</evidence>
<dbReference type="PRINTS" id="PR00931">
    <property type="entry name" value="MICOLLPTASE"/>
</dbReference>
<proteinExistence type="predicted"/>
<dbReference type="InterPro" id="IPR013661">
    <property type="entry name" value="Peptidase_M9_N_dom"/>
</dbReference>
<evidence type="ECO:0000259" key="17">
    <source>
        <dbReference type="Pfam" id="PF08453"/>
    </source>
</evidence>
<evidence type="ECO:0000256" key="9">
    <source>
        <dbReference type="ARBA" id="ARBA00022801"/>
    </source>
</evidence>
<keyword evidence="11" id="KW-0482">Metalloprotease</keyword>
<dbReference type="STRING" id="379097.SE23_14435"/>
<dbReference type="GO" id="GO:0006508">
    <property type="term" value="P:proteolysis"/>
    <property type="evidence" value="ECO:0007669"/>
    <property type="project" value="UniProtKB-KW"/>
</dbReference>
<comment type="subcellular location">
    <subcellularLocation>
        <location evidence="3">Secreted</location>
    </subcellularLocation>
</comment>
<feature type="active site" evidence="13">
    <location>
        <position position="434"/>
    </location>
</feature>
<feature type="region of interest" description="Disordered" evidence="14">
    <location>
        <begin position="558"/>
        <end position="584"/>
    </location>
</feature>
<evidence type="ECO:0000256" key="15">
    <source>
        <dbReference type="SAM" id="SignalP"/>
    </source>
</evidence>
<comment type="caution">
    <text evidence="18">The sequence shown here is derived from an EMBL/GenBank/DDBJ whole genome shotgun (WGS) entry which is preliminary data.</text>
</comment>
<dbReference type="AlphaFoldDB" id="A0A0A5HYQ8"/>
<accession>A0A0A5HYQ8</accession>
<evidence type="ECO:0000256" key="14">
    <source>
        <dbReference type="SAM" id="MobiDB-lite"/>
    </source>
</evidence>
<dbReference type="PANTHER" id="PTHR13062:SF9">
    <property type="entry name" value="MICROBIAL COLLAGENASE"/>
    <property type="match status" value="1"/>
</dbReference>
<evidence type="ECO:0000256" key="8">
    <source>
        <dbReference type="ARBA" id="ARBA00022729"/>
    </source>
</evidence>
<comment type="catalytic activity">
    <reaction evidence="1">
        <text>Digestion of native collagen in the triple helical region at Xaa-|-Gly bonds. With synthetic peptides, a preference is shown for Gly at P3 and P1', Pro and Ala at P2 and P2', and hydroxyproline, Ala or Arg at P3'.</text>
        <dbReference type="EC" id="3.4.24.3"/>
    </reaction>
</comment>
<keyword evidence="9" id="KW-0378">Hydrolase</keyword>
<evidence type="ECO:0000313" key="19">
    <source>
        <dbReference type="Proteomes" id="UP000030451"/>
    </source>
</evidence>
<feature type="domain" description="Peptidase M9 collagenase N-terminal" evidence="17">
    <location>
        <begin position="31"/>
        <end position="210"/>
    </location>
</feature>
<protein>
    <recommendedName>
        <fullName evidence="4">microbial collagenase</fullName>
        <ecNumber evidence="4">3.4.24.3</ecNumber>
    </recommendedName>
</protein>
<feature type="domain" description="Peptidase C-terminal archaeal/bacterial" evidence="16">
    <location>
        <begin position="604"/>
        <end position="677"/>
    </location>
</feature>
<evidence type="ECO:0000256" key="11">
    <source>
        <dbReference type="ARBA" id="ARBA00023049"/>
    </source>
</evidence>
<dbReference type="Proteomes" id="UP000030451">
    <property type="component" value="Unassembled WGS sequence"/>
</dbReference>
<keyword evidence="8 15" id="KW-0732">Signal</keyword>
<feature type="chain" id="PRO_5002023479" description="microbial collagenase" evidence="15">
    <location>
        <begin position="28"/>
        <end position="809"/>
    </location>
</feature>
<evidence type="ECO:0000256" key="5">
    <source>
        <dbReference type="ARBA" id="ARBA00022525"/>
    </source>
</evidence>
<dbReference type="PANTHER" id="PTHR13062">
    <property type="entry name" value="COLLAGENASE"/>
    <property type="match status" value="1"/>
</dbReference>
<keyword evidence="7" id="KW-0479">Metal-binding</keyword>
<gene>
    <name evidence="18" type="ORF">NM06_06075</name>
</gene>
<dbReference type="Gene3D" id="3.40.30.160">
    <property type="entry name" value="Collagenase ColT, N-terminal domain"/>
    <property type="match status" value="1"/>
</dbReference>
<dbReference type="GO" id="GO:0005576">
    <property type="term" value="C:extracellular region"/>
    <property type="evidence" value="ECO:0007669"/>
    <property type="project" value="UniProtKB-SubCell"/>
</dbReference>
<dbReference type="GO" id="GO:0004222">
    <property type="term" value="F:metalloendopeptidase activity"/>
    <property type="evidence" value="ECO:0007669"/>
    <property type="project" value="UniProtKB-EC"/>
</dbReference>
<dbReference type="GO" id="GO:0008270">
    <property type="term" value="F:zinc ion binding"/>
    <property type="evidence" value="ECO:0007669"/>
    <property type="project" value="InterPro"/>
</dbReference>
<dbReference type="Gene3D" id="1.10.390.20">
    <property type="match status" value="1"/>
</dbReference>
<evidence type="ECO:0000256" key="7">
    <source>
        <dbReference type="ARBA" id="ARBA00022723"/>
    </source>
</evidence>
<evidence type="ECO:0000256" key="2">
    <source>
        <dbReference type="ARBA" id="ARBA00001947"/>
    </source>
</evidence>
<dbReference type="InterPro" id="IPR007280">
    <property type="entry name" value="Peptidase_C_arc/bac"/>
</dbReference>
<evidence type="ECO:0000313" key="18">
    <source>
        <dbReference type="EMBL" id="KGY09415.1"/>
    </source>
</evidence>
<keyword evidence="12" id="KW-0865">Zymogen</keyword>
<evidence type="ECO:0000256" key="6">
    <source>
        <dbReference type="ARBA" id="ARBA00022670"/>
    </source>
</evidence>
<evidence type="ECO:0000256" key="10">
    <source>
        <dbReference type="ARBA" id="ARBA00022833"/>
    </source>
</evidence>